<name>A0AA38U0R1_9ASTR</name>
<proteinExistence type="predicted"/>
<evidence type="ECO:0000256" key="1">
    <source>
        <dbReference type="SAM" id="SignalP"/>
    </source>
</evidence>
<keyword evidence="1" id="KW-0732">Signal</keyword>
<feature type="chain" id="PRO_5041288131" evidence="1">
    <location>
        <begin position="21"/>
        <end position="139"/>
    </location>
</feature>
<dbReference type="EMBL" id="JARYMX010000001">
    <property type="protein sequence ID" value="KAJ9565016.1"/>
    <property type="molecule type" value="Genomic_DNA"/>
</dbReference>
<dbReference type="Proteomes" id="UP001172457">
    <property type="component" value="Chromosome 1"/>
</dbReference>
<dbReference type="AlphaFoldDB" id="A0AA38U0R1"/>
<organism evidence="2 3">
    <name type="scientific">Centaurea solstitialis</name>
    <name type="common">yellow star-thistle</name>
    <dbReference type="NCBI Taxonomy" id="347529"/>
    <lineage>
        <taxon>Eukaryota</taxon>
        <taxon>Viridiplantae</taxon>
        <taxon>Streptophyta</taxon>
        <taxon>Embryophyta</taxon>
        <taxon>Tracheophyta</taxon>
        <taxon>Spermatophyta</taxon>
        <taxon>Magnoliopsida</taxon>
        <taxon>eudicotyledons</taxon>
        <taxon>Gunneridae</taxon>
        <taxon>Pentapetalae</taxon>
        <taxon>asterids</taxon>
        <taxon>campanulids</taxon>
        <taxon>Asterales</taxon>
        <taxon>Asteraceae</taxon>
        <taxon>Carduoideae</taxon>
        <taxon>Cardueae</taxon>
        <taxon>Centaureinae</taxon>
        <taxon>Centaurea</taxon>
    </lineage>
</organism>
<comment type="caution">
    <text evidence="2">The sequence shown here is derived from an EMBL/GenBank/DDBJ whole genome shotgun (WGS) entry which is preliminary data.</text>
</comment>
<evidence type="ECO:0000313" key="3">
    <source>
        <dbReference type="Proteomes" id="UP001172457"/>
    </source>
</evidence>
<gene>
    <name evidence="2" type="ORF">OSB04_000982</name>
</gene>
<protein>
    <submittedName>
        <fullName evidence="2">Uncharacterized protein</fullName>
    </submittedName>
</protein>
<accession>A0AA38U0R1</accession>
<keyword evidence="3" id="KW-1185">Reference proteome</keyword>
<sequence>MTIIHVFLVVVAFKILEVHIVPNAFLNGNISKEVFMKLPPKFKLSNPDLVFGSESRYTSPRYWFAKLVTTLKEYDFSFLEAHVFVPIFAGSVKNGFILADLMDILQKVRRKWTYPKHPQNVPIDGFCLDPPLLDWQMLS</sequence>
<evidence type="ECO:0000313" key="2">
    <source>
        <dbReference type="EMBL" id="KAJ9565016.1"/>
    </source>
</evidence>
<feature type="signal peptide" evidence="1">
    <location>
        <begin position="1"/>
        <end position="20"/>
    </location>
</feature>
<reference evidence="2" key="1">
    <citation type="submission" date="2023-03" db="EMBL/GenBank/DDBJ databases">
        <title>Chromosome-scale reference genome and RAD-based genetic map of yellow starthistle (Centaurea solstitialis) reveal putative structural variation and QTLs associated with invader traits.</title>
        <authorList>
            <person name="Reatini B."/>
            <person name="Cang F.A."/>
            <person name="Jiang Q."/>
            <person name="Mckibben M.T.W."/>
            <person name="Barker M.S."/>
            <person name="Rieseberg L.H."/>
            <person name="Dlugosch K.M."/>
        </authorList>
    </citation>
    <scope>NUCLEOTIDE SEQUENCE</scope>
    <source>
        <strain evidence="2">CAN-66</strain>
        <tissue evidence="2">Leaf</tissue>
    </source>
</reference>